<dbReference type="eggNOG" id="ENOG502SJQ8">
    <property type="taxonomic scope" value="Eukaryota"/>
</dbReference>
<dbReference type="GeneID" id="19161058"/>
<evidence type="ECO:0000256" key="2">
    <source>
        <dbReference type="SAM" id="Phobius"/>
    </source>
</evidence>
<comment type="caution">
    <text evidence="4">The sequence shown here is derived from an EMBL/GenBank/DDBJ whole genome shotgun (WGS) entry which is preliminary data.</text>
</comment>
<gene>
    <name evidence="4" type="ORF">A1O1_06190</name>
</gene>
<dbReference type="Pfam" id="PF18142">
    <property type="entry name" value="SLATT_fungal"/>
    <property type="match status" value="1"/>
</dbReference>
<evidence type="ECO:0000313" key="5">
    <source>
        <dbReference type="Proteomes" id="UP000019484"/>
    </source>
</evidence>
<organism evidence="4 5">
    <name type="scientific">Capronia coronata CBS 617.96</name>
    <dbReference type="NCBI Taxonomy" id="1182541"/>
    <lineage>
        <taxon>Eukaryota</taxon>
        <taxon>Fungi</taxon>
        <taxon>Dikarya</taxon>
        <taxon>Ascomycota</taxon>
        <taxon>Pezizomycotina</taxon>
        <taxon>Eurotiomycetes</taxon>
        <taxon>Chaetothyriomycetidae</taxon>
        <taxon>Chaetothyriales</taxon>
        <taxon>Herpotrichiellaceae</taxon>
        <taxon>Capronia</taxon>
    </lineage>
</organism>
<dbReference type="STRING" id="1182541.W9Y998"/>
<feature type="region of interest" description="Disordered" evidence="1">
    <location>
        <begin position="262"/>
        <end position="508"/>
    </location>
</feature>
<feature type="compositionally biased region" description="Basic and acidic residues" evidence="1">
    <location>
        <begin position="332"/>
        <end position="378"/>
    </location>
</feature>
<feature type="compositionally biased region" description="Basic residues" evidence="1">
    <location>
        <begin position="499"/>
        <end position="508"/>
    </location>
</feature>
<feature type="transmembrane region" description="Helical" evidence="2">
    <location>
        <begin position="70"/>
        <end position="98"/>
    </location>
</feature>
<dbReference type="HOGENOM" id="CLU_041298_1_0_1"/>
<feature type="compositionally biased region" description="Low complexity" evidence="1">
    <location>
        <begin position="262"/>
        <end position="277"/>
    </location>
</feature>
<evidence type="ECO:0000313" key="4">
    <source>
        <dbReference type="EMBL" id="EXJ85821.1"/>
    </source>
</evidence>
<feature type="compositionally biased region" description="Basic and acidic residues" evidence="1">
    <location>
        <begin position="386"/>
        <end position="411"/>
    </location>
</feature>
<keyword evidence="2" id="KW-1133">Transmembrane helix</keyword>
<dbReference type="InterPro" id="IPR041622">
    <property type="entry name" value="SLATT_fungi"/>
</dbReference>
<dbReference type="AlphaFoldDB" id="W9Y998"/>
<dbReference type="OrthoDB" id="4472872at2759"/>
<feature type="domain" description="SMODS and SLOG-associating 2TM effector" evidence="3">
    <location>
        <begin position="60"/>
        <end position="191"/>
    </location>
</feature>
<dbReference type="PANTHER" id="PTHR38793">
    <property type="entry name" value="SLATT_FUNGAL DOMAIN-CONTAINING PROTEIN-RELATED"/>
    <property type="match status" value="1"/>
</dbReference>
<protein>
    <recommendedName>
        <fullName evidence="3">SMODS and SLOG-associating 2TM effector domain-containing protein</fullName>
    </recommendedName>
</protein>
<keyword evidence="2" id="KW-0472">Membrane</keyword>
<dbReference type="PANTHER" id="PTHR38793:SF3">
    <property type="entry name" value="SMODS AND SLOG-ASSOCIATING 2TM EFFECTOR DOMAIN-CONTAINING PROTEIN"/>
    <property type="match status" value="1"/>
</dbReference>
<keyword evidence="2" id="KW-0812">Transmembrane</keyword>
<sequence length="508" mass="54499">MSNERTPLLSRSSYGGDDFFSDPHRQFCMLVGVPPSVPDPSGSTKNGSSFSPSKKSLYVRATRQLQKQRFTYYFTASLSNTLLLSQVVLGAALTALGASESSHVLITLFGALNTVIAGLVAYLKSRGQPMRARMYRDDLERVVDEIENSEIMWLGITRRVHGYDEINTDDHQVTVRSEVARLTRLFDRAVRTNTANNPDMYMAGSAGIYDPMNTALRPRPAVVQVPGASSAVPISLPVGSGAQPAIAAPVVTVDPGTGTAAGGVAVPVPVPPQQTLDPDPDESPATAAKPMPVKEEPKEEPKKQQTQQEEGKKEADKGKDKDEEPTDDEDGAKDSVNDRDGHARKEIHEGTASDADRDDTEPKEKGQSHHDKKDDGQADKQNSSGKEQRDDTTPADRRGQSKAREKEKDTSESEDDGSSSTKRGNGKSSSSTSPSSPSSPRSSSTSPPSGLKDKDSGSYTTPESRSHSSPPPPSPPAQQPQPQPQFDPDASPATDPNVPRKKLPPAPT</sequence>
<reference evidence="4 5" key="1">
    <citation type="submission" date="2013-03" db="EMBL/GenBank/DDBJ databases">
        <title>The Genome Sequence of Capronia coronata CBS 617.96.</title>
        <authorList>
            <consortium name="The Broad Institute Genomics Platform"/>
            <person name="Cuomo C."/>
            <person name="de Hoog S."/>
            <person name="Gorbushina A."/>
            <person name="Walker B."/>
            <person name="Young S.K."/>
            <person name="Zeng Q."/>
            <person name="Gargeya S."/>
            <person name="Fitzgerald M."/>
            <person name="Haas B."/>
            <person name="Abouelleil A."/>
            <person name="Allen A.W."/>
            <person name="Alvarado L."/>
            <person name="Arachchi H.M."/>
            <person name="Berlin A.M."/>
            <person name="Chapman S.B."/>
            <person name="Gainer-Dewar J."/>
            <person name="Goldberg J."/>
            <person name="Griggs A."/>
            <person name="Gujja S."/>
            <person name="Hansen M."/>
            <person name="Howarth C."/>
            <person name="Imamovic A."/>
            <person name="Ireland A."/>
            <person name="Larimer J."/>
            <person name="McCowan C."/>
            <person name="Murphy C."/>
            <person name="Pearson M."/>
            <person name="Poon T.W."/>
            <person name="Priest M."/>
            <person name="Roberts A."/>
            <person name="Saif S."/>
            <person name="Shea T."/>
            <person name="Sisk P."/>
            <person name="Sykes S."/>
            <person name="Wortman J."/>
            <person name="Nusbaum C."/>
            <person name="Birren B."/>
        </authorList>
    </citation>
    <scope>NUCLEOTIDE SEQUENCE [LARGE SCALE GENOMIC DNA]</scope>
    <source>
        <strain evidence="4 5">CBS 617.96</strain>
    </source>
</reference>
<feature type="compositionally biased region" description="Low complexity" evidence="1">
    <location>
        <begin position="418"/>
        <end position="450"/>
    </location>
</feature>
<feature type="transmembrane region" description="Helical" evidence="2">
    <location>
        <begin position="104"/>
        <end position="123"/>
    </location>
</feature>
<evidence type="ECO:0000259" key="3">
    <source>
        <dbReference type="Pfam" id="PF18142"/>
    </source>
</evidence>
<proteinExistence type="predicted"/>
<dbReference type="Proteomes" id="UP000019484">
    <property type="component" value="Unassembled WGS sequence"/>
</dbReference>
<dbReference type="EMBL" id="AMWN01000005">
    <property type="protein sequence ID" value="EXJ85821.1"/>
    <property type="molecule type" value="Genomic_DNA"/>
</dbReference>
<feature type="compositionally biased region" description="Basic and acidic residues" evidence="1">
    <location>
        <begin position="292"/>
        <end position="322"/>
    </location>
</feature>
<accession>W9Y998</accession>
<evidence type="ECO:0000256" key="1">
    <source>
        <dbReference type="SAM" id="MobiDB-lite"/>
    </source>
</evidence>
<dbReference type="RefSeq" id="XP_007725259.1">
    <property type="nucleotide sequence ID" value="XM_007727069.1"/>
</dbReference>
<name>W9Y998_9EURO</name>
<feature type="compositionally biased region" description="Pro residues" evidence="1">
    <location>
        <begin position="469"/>
        <end position="485"/>
    </location>
</feature>
<dbReference type="NCBIfam" id="NF033635">
    <property type="entry name" value="SLATT_fungal"/>
    <property type="match status" value="1"/>
</dbReference>
<keyword evidence="5" id="KW-1185">Reference proteome</keyword>